<sequence length="63" mass="6798">MQIGFRPETNERPRTLRFHQASTAGARKEAAGEKAARSEPAPAPRAVVDEGASSISPRSKIRP</sequence>
<reference evidence="3" key="1">
    <citation type="submission" date="2017-10" db="EMBL/GenBank/DDBJ databases">
        <title>Completed PacBio SMRT sequence of Methylosinus trichosporium OB3b reveals presence of a third large plasmid.</title>
        <authorList>
            <person name="Charles T.C."/>
            <person name="Lynch M.D.J."/>
            <person name="Heil J.R."/>
            <person name="Cheng J."/>
        </authorList>
    </citation>
    <scope>NUCLEOTIDE SEQUENCE [LARGE SCALE GENOMIC DNA]</scope>
    <source>
        <strain evidence="3">OB3b</strain>
    </source>
</reference>
<dbReference type="AlphaFoldDB" id="A0A2D2CZP8"/>
<dbReference type="Proteomes" id="UP000230709">
    <property type="component" value="Chromosome"/>
</dbReference>
<feature type="compositionally biased region" description="Basic and acidic residues" evidence="1">
    <location>
        <begin position="26"/>
        <end position="37"/>
    </location>
</feature>
<dbReference type="EMBL" id="CP023737">
    <property type="protein sequence ID" value="ATQ68196.1"/>
    <property type="molecule type" value="Genomic_DNA"/>
</dbReference>
<organism evidence="2 3">
    <name type="scientific">Methylosinus trichosporium (strain ATCC 35070 / NCIMB 11131 / UNIQEM 75 / OB3b)</name>
    <dbReference type="NCBI Taxonomy" id="595536"/>
    <lineage>
        <taxon>Bacteria</taxon>
        <taxon>Pseudomonadati</taxon>
        <taxon>Pseudomonadota</taxon>
        <taxon>Alphaproteobacteria</taxon>
        <taxon>Hyphomicrobiales</taxon>
        <taxon>Methylocystaceae</taxon>
        <taxon>Methylosinus</taxon>
    </lineage>
</organism>
<dbReference type="KEGG" id="mtw:CQW49_10160"/>
<accession>A0A2D2CZP8</accession>
<name>A0A2D2CZP8_METT3</name>
<evidence type="ECO:0000256" key="1">
    <source>
        <dbReference type="SAM" id="MobiDB-lite"/>
    </source>
</evidence>
<proteinExistence type="predicted"/>
<evidence type="ECO:0000313" key="3">
    <source>
        <dbReference type="Proteomes" id="UP000230709"/>
    </source>
</evidence>
<keyword evidence="3" id="KW-1185">Reference proteome</keyword>
<protein>
    <submittedName>
        <fullName evidence="2">Uncharacterized protein</fullName>
    </submittedName>
</protein>
<gene>
    <name evidence="2" type="ORF">CQW49_10160</name>
</gene>
<evidence type="ECO:0000313" key="2">
    <source>
        <dbReference type="EMBL" id="ATQ68196.1"/>
    </source>
</evidence>
<feature type="region of interest" description="Disordered" evidence="1">
    <location>
        <begin position="1"/>
        <end position="63"/>
    </location>
</feature>